<keyword evidence="1" id="KW-1133">Transmembrane helix</keyword>
<keyword evidence="1" id="KW-0812">Transmembrane</keyword>
<feature type="transmembrane region" description="Helical" evidence="1">
    <location>
        <begin position="39"/>
        <end position="65"/>
    </location>
</feature>
<keyword evidence="3" id="KW-1185">Reference proteome</keyword>
<evidence type="ECO:0000313" key="3">
    <source>
        <dbReference type="Proteomes" id="UP000244932"/>
    </source>
</evidence>
<proteinExistence type="predicted"/>
<organism evidence="2 3">
    <name type="scientific">Pontivivens insulae</name>
    <dbReference type="NCBI Taxonomy" id="1639689"/>
    <lineage>
        <taxon>Bacteria</taxon>
        <taxon>Pseudomonadati</taxon>
        <taxon>Pseudomonadota</taxon>
        <taxon>Alphaproteobacteria</taxon>
        <taxon>Rhodobacterales</taxon>
        <taxon>Paracoccaceae</taxon>
        <taxon>Pontivivens</taxon>
    </lineage>
</organism>
<sequence length="138" mass="15611">MTESVRAVGCSIKTIGHMLRRRYMLSELIFLRRTLRVPVFSLFCLGIHYLPWFLAIGFGLVPLVFLAEYSATVMPVWLLWGVALPGSVILSIPIVYFSAYDFIPKYFIAAAAMFRSMGPAKDRIEKVEGRLSTLETKS</sequence>
<dbReference type="Proteomes" id="UP000244932">
    <property type="component" value="Unassembled WGS sequence"/>
</dbReference>
<dbReference type="AlphaFoldDB" id="A0A2R8A799"/>
<name>A0A2R8A799_9RHOB</name>
<dbReference type="EMBL" id="OMKW01000001">
    <property type="protein sequence ID" value="SPF28114.1"/>
    <property type="molecule type" value="Genomic_DNA"/>
</dbReference>
<protein>
    <submittedName>
        <fullName evidence="2">Uncharacterized protein</fullName>
    </submittedName>
</protein>
<keyword evidence="1" id="KW-0472">Membrane</keyword>
<accession>A0A2R8A799</accession>
<reference evidence="2 3" key="1">
    <citation type="submission" date="2018-03" db="EMBL/GenBank/DDBJ databases">
        <authorList>
            <person name="Keele B.F."/>
        </authorList>
    </citation>
    <scope>NUCLEOTIDE SEQUENCE [LARGE SCALE GENOMIC DNA]</scope>
    <source>
        <strain evidence="2 3">CeCT 8812</strain>
    </source>
</reference>
<evidence type="ECO:0000313" key="2">
    <source>
        <dbReference type="EMBL" id="SPF28114.1"/>
    </source>
</evidence>
<feature type="transmembrane region" description="Helical" evidence="1">
    <location>
        <begin position="77"/>
        <end position="97"/>
    </location>
</feature>
<evidence type="ECO:0000256" key="1">
    <source>
        <dbReference type="SAM" id="Phobius"/>
    </source>
</evidence>
<gene>
    <name evidence="2" type="ORF">POI8812_00412</name>
</gene>